<feature type="domain" description="FAS1" evidence="13">
    <location>
        <begin position="351"/>
        <end position="500"/>
    </location>
</feature>
<dbReference type="PANTHER" id="PTHR45624">
    <property type="entry name" value="MITOCHONDRIAL BASIC AMINO ACIDS TRANSPORTER-RELATED"/>
    <property type="match status" value="1"/>
</dbReference>
<feature type="domain" description="FAS1" evidence="13">
    <location>
        <begin position="30"/>
        <end position="209"/>
    </location>
</feature>
<keyword evidence="8 9" id="KW-0472">Membrane</keyword>
<dbReference type="GO" id="GO:1902603">
    <property type="term" value="P:carnitine transmembrane transport"/>
    <property type="evidence" value="ECO:0007669"/>
    <property type="project" value="TreeGrafter"/>
</dbReference>
<evidence type="ECO:0000259" key="13">
    <source>
        <dbReference type="PROSITE" id="PS50213"/>
    </source>
</evidence>
<dbReference type="OrthoDB" id="14252at2759"/>
<evidence type="ECO:0000256" key="1">
    <source>
        <dbReference type="ARBA" id="ARBA00004225"/>
    </source>
</evidence>
<keyword evidence="7" id="KW-0496">Mitochondrion</keyword>
<feature type="domain" description="FAS1" evidence="13">
    <location>
        <begin position="212"/>
        <end position="345"/>
    </location>
</feature>
<keyword evidence="3" id="KW-0813">Transport</keyword>
<name>A0A165W5V3_9AGAM</name>
<reference evidence="14 15" key="1">
    <citation type="journal article" date="2016" name="Mol. Biol. Evol.">
        <title>Comparative Genomics of Early-Diverging Mushroom-Forming Fungi Provides Insights into the Origins of Lignocellulose Decay Capabilities.</title>
        <authorList>
            <person name="Nagy L.G."/>
            <person name="Riley R."/>
            <person name="Tritt A."/>
            <person name="Adam C."/>
            <person name="Daum C."/>
            <person name="Floudas D."/>
            <person name="Sun H."/>
            <person name="Yadav J.S."/>
            <person name="Pangilinan J."/>
            <person name="Larsson K.H."/>
            <person name="Matsuura K."/>
            <person name="Barry K."/>
            <person name="Labutti K."/>
            <person name="Kuo R."/>
            <person name="Ohm R.A."/>
            <person name="Bhattacharya S.S."/>
            <person name="Shirouzu T."/>
            <person name="Yoshinaga Y."/>
            <person name="Martin F.M."/>
            <person name="Grigoriev I.V."/>
            <person name="Hibbett D.S."/>
        </authorList>
    </citation>
    <scope>NUCLEOTIDE SEQUENCE [LARGE SCALE GENOMIC DNA]</scope>
    <source>
        <strain evidence="14 15">HHB14362 ss-1</strain>
    </source>
</reference>
<dbReference type="InterPro" id="IPR000782">
    <property type="entry name" value="FAS1_domain"/>
</dbReference>
<organism evidence="14 15">
    <name type="scientific">Neolentinus lepideus HHB14362 ss-1</name>
    <dbReference type="NCBI Taxonomy" id="1314782"/>
    <lineage>
        <taxon>Eukaryota</taxon>
        <taxon>Fungi</taxon>
        <taxon>Dikarya</taxon>
        <taxon>Basidiomycota</taxon>
        <taxon>Agaricomycotina</taxon>
        <taxon>Agaricomycetes</taxon>
        <taxon>Gloeophyllales</taxon>
        <taxon>Gloeophyllaceae</taxon>
        <taxon>Neolentinus</taxon>
    </lineage>
</organism>
<dbReference type="Pfam" id="PF02469">
    <property type="entry name" value="Fasciclin"/>
    <property type="match status" value="5"/>
</dbReference>
<feature type="region of interest" description="Disordered" evidence="10">
    <location>
        <begin position="139"/>
        <end position="160"/>
    </location>
</feature>
<feature type="chain" id="PRO_5007868420" description="FAS1 domain-containing protein" evidence="12">
    <location>
        <begin position="18"/>
        <end position="1738"/>
    </location>
</feature>
<dbReference type="InterPro" id="IPR018108">
    <property type="entry name" value="MCP_transmembrane"/>
</dbReference>
<feature type="signal peptide" evidence="12">
    <location>
        <begin position="1"/>
        <end position="17"/>
    </location>
</feature>
<dbReference type="InParanoid" id="A0A165W5V3"/>
<evidence type="ECO:0000256" key="2">
    <source>
        <dbReference type="ARBA" id="ARBA00006375"/>
    </source>
</evidence>
<evidence type="ECO:0000313" key="15">
    <source>
        <dbReference type="Proteomes" id="UP000076761"/>
    </source>
</evidence>
<gene>
    <name evidence="14" type="ORF">NEOLEDRAFT_1052891</name>
</gene>
<comment type="similarity">
    <text evidence="2">Belongs to the mitochondrial carrier (TC 2.A.29) family.</text>
</comment>
<evidence type="ECO:0000256" key="10">
    <source>
        <dbReference type="SAM" id="MobiDB-lite"/>
    </source>
</evidence>
<evidence type="ECO:0000256" key="5">
    <source>
        <dbReference type="ARBA" id="ARBA00022737"/>
    </source>
</evidence>
<proteinExistence type="inferred from homology"/>
<dbReference type="Gene3D" id="2.30.180.10">
    <property type="entry name" value="FAS1 domain"/>
    <property type="match status" value="5"/>
</dbReference>
<keyword evidence="15" id="KW-1185">Reference proteome</keyword>
<feature type="compositionally biased region" description="Pro residues" evidence="10">
    <location>
        <begin position="144"/>
        <end position="154"/>
    </location>
</feature>
<dbReference type="Pfam" id="PF00153">
    <property type="entry name" value="Mito_carr"/>
    <property type="match status" value="3"/>
</dbReference>
<feature type="compositionally biased region" description="Basic and acidic residues" evidence="10">
    <location>
        <begin position="1685"/>
        <end position="1701"/>
    </location>
</feature>
<keyword evidence="12" id="KW-0732">Signal</keyword>
<dbReference type="GO" id="GO:0006839">
    <property type="term" value="P:mitochondrial transport"/>
    <property type="evidence" value="ECO:0007669"/>
    <property type="project" value="TreeGrafter"/>
</dbReference>
<dbReference type="EMBL" id="KV425551">
    <property type="protein sequence ID" value="KZT30706.1"/>
    <property type="molecule type" value="Genomic_DNA"/>
</dbReference>
<evidence type="ECO:0000256" key="3">
    <source>
        <dbReference type="ARBA" id="ARBA00022448"/>
    </source>
</evidence>
<evidence type="ECO:0000256" key="9">
    <source>
        <dbReference type="PROSITE-ProRule" id="PRU00282"/>
    </source>
</evidence>
<protein>
    <recommendedName>
        <fullName evidence="13">FAS1 domain-containing protein</fullName>
    </recommendedName>
</protein>
<dbReference type="PANTHER" id="PTHR45624:SF4">
    <property type="entry name" value="CONGESTED-LIKE TRACHEA PROTEIN-RELATED"/>
    <property type="match status" value="1"/>
</dbReference>
<dbReference type="SMART" id="SM00554">
    <property type="entry name" value="FAS1"/>
    <property type="match status" value="5"/>
</dbReference>
<dbReference type="Proteomes" id="UP000076761">
    <property type="component" value="Unassembled WGS sequence"/>
</dbReference>
<dbReference type="GO" id="GO:0031966">
    <property type="term" value="C:mitochondrial membrane"/>
    <property type="evidence" value="ECO:0007669"/>
    <property type="project" value="UniProtKB-SubCell"/>
</dbReference>
<keyword evidence="5" id="KW-0677">Repeat</keyword>
<keyword evidence="6 11" id="KW-1133">Transmembrane helix</keyword>
<keyword evidence="4 9" id="KW-0812">Transmembrane</keyword>
<feature type="region of interest" description="Disordered" evidence="10">
    <location>
        <begin position="1667"/>
        <end position="1738"/>
    </location>
</feature>
<feature type="repeat" description="Solcar" evidence="9">
    <location>
        <begin position="991"/>
        <end position="1080"/>
    </location>
</feature>
<feature type="compositionally biased region" description="Low complexity" evidence="10">
    <location>
        <begin position="1672"/>
        <end position="1684"/>
    </location>
</feature>
<dbReference type="STRING" id="1314782.A0A165W5V3"/>
<sequence length="1738" mass="188132">MRLASFCVYAWLPLVWTSQTTWSSLPTIQSSTLVDVLGNDTDYTLLLHLLQRAKLIPTLNKLNGSTLFAPTNKAIERRASANALWQAALDDESDLYRDNRQEKLRQELFYHLLNYSVIGLPTEPDPEVHKTLLFPRKLEDAPGHEPPPSPPWLPVPGGTLGGEPQRLRVASRDGGAWVGVDAFGQGGAEIVKGKVEAGNGVLLGIGDVLHVPPDLSTVVSQHPSLSYFTKILTPAIASYLNSSSELTLFLPVDSAWDALHPIERLYLESEFATDDLYRILEMHAAAEKSVKWSNDFEPAINLTTLDGRKLEIVVSPEKTMISDASLVEPDIYASNGVLHTVSSLLVTPGALRLTPEKYLLALNCTSFVSLLHSVNLTAFINDTDTEYTILAPRDDVIGLFGDDDLPERGSEELKKLLEYHFISGRWSPSKLRDGMLLETALIEPGLDGGRQVLAIEVSDDRKKDEKKGGADRTVRFGGAGVIGDTIEVNNTLIYFVSRPLVPPVDPLQTALPKLDLSAFLAAVFATSLADTLKTIPRTTFLIPHNAAFERLGLLVSAHLLSSSARSDLEHVIQHHVLDSVQYAASVQNGSQRTFSTLEGSDIHLDRSKNGSLVVSASGGWAGMLSELYPQNALTSTGVIHEISDIMIPRSVNLTVGKLVKAAKGSTMTSMVVKAGMDWILNGTSPPEGSPWADLGLSGAGWTLLCPTDDSFKQYNLTALYADENQLKAIVSQHLIPTSSSSPSLAVFDVLNNNRPLVLEDSATYSTLLSPNTAYGDIVVRQMQGDSGNEYVLGIKGARGTGGEADWARVLSWGRSTTGGGAGGVVQIDRLLIPYQPPWWIEYGAPVVVGVIGVGIICLFFWGVNVYWRRDATEATYEPIGGFGHTEAAKTIAADNIKSFVAGGVGGVCAVLVGHPFDLTKTRLQTAASGTYTGALDVVRKTLARDGVGGLYRGIVPPLLGVTPIFAVSFWAYDASKRLVLSVTPNRTDKNLSTAELATAGFLSAIPTTLVTAPVERAKVVLQVQGQGKSGTQYKGVIDVMRGLYKEGGIRSIFRGSVATVARDGPGSAAYFAAYEVIKKTLTPAGASPSQLNLGVVVTAGGMAGVAMWAVAIPPDVIKSRMQSAPTGTYSGFLDCIRKTIAADGVAALWKGFVPAMARAFPANAATFLGVEYSRQLLDTLFYHSRMNESISVTRKPSKSKPYSASEIAKNPRLFEKWSTAHGCRDASWGDIPEDILDSVSSVFNTNGTIPHAWRSEVYRCLKMTAPLGLLTFLRKAHQDRPELFSNRVDATANRELLVGITMIFKAWQCLTTNKESWSEADYVANVHNTCRNAAVNASSYRAQTTLSLPQPLSLRVTARTVRVVNSTTIVPDNLLFLPKRLCHKLCSGSRSPFSRLRWDDAVVAISDTTSAERAFVYQATPCAQLPETERFEFVSSVSEDKKTVKEGKQEAYRQNRMATASVIRQLAAFGVEPVPIFGLVWENGTVQAHVDWYATQEGKPDVQAILSAPYIKDEAAGGDAHKWRLATPGDMLEVFVLIRNIDAWTVDGFYRRVARGVTAMADRVCSGARAFVPWRRAGELVPAPRRSAGAVVSGAGAHRTTVVRRDVVEESVATEGRTRTQRLSMESVEVVEDIPVPVAKASGKRNARATNAGLSRGKGKLALATVEEVAPKRPAGSKAAAGPSKKSDKPNARGPLQEKAKAPQLELSGRPRVQTRSRPYRQNALDAMVLRRSPRKRG</sequence>
<feature type="repeat" description="Solcar" evidence="9">
    <location>
        <begin position="1091"/>
        <end position="1176"/>
    </location>
</feature>
<dbReference type="SUPFAM" id="SSF103506">
    <property type="entry name" value="Mitochondrial carrier"/>
    <property type="match status" value="1"/>
</dbReference>
<feature type="transmembrane region" description="Helical" evidence="11">
    <location>
        <begin position="949"/>
        <end position="972"/>
    </location>
</feature>
<evidence type="ECO:0000256" key="8">
    <source>
        <dbReference type="ARBA" id="ARBA00023136"/>
    </source>
</evidence>
<evidence type="ECO:0000256" key="11">
    <source>
        <dbReference type="SAM" id="Phobius"/>
    </source>
</evidence>
<feature type="transmembrane region" description="Helical" evidence="11">
    <location>
        <begin position="842"/>
        <end position="863"/>
    </location>
</feature>
<accession>A0A165W5V3</accession>
<dbReference type="GO" id="GO:0015227">
    <property type="term" value="F:O-acyl-L-carnitine transmembrane transporter activity"/>
    <property type="evidence" value="ECO:0007669"/>
    <property type="project" value="TreeGrafter"/>
</dbReference>
<evidence type="ECO:0000256" key="4">
    <source>
        <dbReference type="ARBA" id="ARBA00022692"/>
    </source>
</evidence>
<comment type="subcellular location">
    <subcellularLocation>
        <location evidence="1">Mitochondrion membrane</location>
        <topology evidence="1">Multi-pass membrane protein</topology>
    </subcellularLocation>
</comment>
<dbReference type="InterPro" id="IPR036378">
    <property type="entry name" value="FAS1_dom_sf"/>
</dbReference>
<evidence type="ECO:0000256" key="7">
    <source>
        <dbReference type="ARBA" id="ARBA00023128"/>
    </source>
</evidence>
<dbReference type="InterPro" id="IPR050567">
    <property type="entry name" value="Mitochondrial_Carrier"/>
</dbReference>
<evidence type="ECO:0000313" key="14">
    <source>
        <dbReference type="EMBL" id="KZT30706.1"/>
    </source>
</evidence>
<feature type="repeat" description="Solcar" evidence="9">
    <location>
        <begin position="893"/>
        <end position="978"/>
    </location>
</feature>
<dbReference type="PROSITE" id="PS50920">
    <property type="entry name" value="SOLCAR"/>
    <property type="match status" value="3"/>
</dbReference>
<evidence type="ECO:0000256" key="12">
    <source>
        <dbReference type="SAM" id="SignalP"/>
    </source>
</evidence>
<dbReference type="Gene3D" id="1.50.40.10">
    <property type="entry name" value="Mitochondrial carrier domain"/>
    <property type="match status" value="2"/>
</dbReference>
<feature type="domain" description="FAS1" evidence="13">
    <location>
        <begin position="503"/>
        <end position="646"/>
    </location>
</feature>
<evidence type="ECO:0000256" key="6">
    <source>
        <dbReference type="ARBA" id="ARBA00022989"/>
    </source>
</evidence>
<dbReference type="SUPFAM" id="SSF82153">
    <property type="entry name" value="FAS1 domain"/>
    <property type="match status" value="5"/>
</dbReference>
<dbReference type="InterPro" id="IPR023395">
    <property type="entry name" value="MCP_dom_sf"/>
</dbReference>
<dbReference type="PROSITE" id="PS50213">
    <property type="entry name" value="FAS1"/>
    <property type="match status" value="4"/>
</dbReference>